<protein>
    <recommendedName>
        <fullName evidence="4">DUF2752 domain-containing protein</fullName>
    </recommendedName>
</protein>
<accession>A0A1I1E2T6</accession>
<dbReference type="EMBL" id="FOLE01000001">
    <property type="protein sequence ID" value="SFB81491.1"/>
    <property type="molecule type" value="Genomic_DNA"/>
</dbReference>
<reference evidence="2 3" key="1">
    <citation type="submission" date="2016-10" db="EMBL/GenBank/DDBJ databases">
        <authorList>
            <person name="de Groot N.N."/>
        </authorList>
    </citation>
    <scope>NUCLEOTIDE SEQUENCE [LARGE SCALE GENOMIC DNA]</scope>
    <source>
        <strain evidence="2 3">DSM 6793</strain>
    </source>
</reference>
<keyword evidence="3" id="KW-1185">Reference proteome</keyword>
<keyword evidence="1" id="KW-1133">Transmembrane helix</keyword>
<dbReference type="STRING" id="927664.SAMN05421780_101598"/>
<sequence length="108" mass="12458">MHKVMLLLKTLPFKLLSYCKENWIPSLVVFYLLISSILQAITSIDIGIPCLWKTLFETSCPSCGLTTSFVCLLRADWLAAWQTNKLIYVVLPAASFYLLQDFWRFCTK</sequence>
<dbReference type="InterPro" id="IPR021215">
    <property type="entry name" value="DUF2752"/>
</dbReference>
<evidence type="ECO:0008006" key="4">
    <source>
        <dbReference type="Google" id="ProtNLM"/>
    </source>
</evidence>
<feature type="transmembrane region" description="Helical" evidence="1">
    <location>
        <begin position="86"/>
        <end position="103"/>
    </location>
</feature>
<evidence type="ECO:0000313" key="3">
    <source>
        <dbReference type="Proteomes" id="UP000199514"/>
    </source>
</evidence>
<keyword evidence="1" id="KW-0472">Membrane</keyword>
<gene>
    <name evidence="2" type="ORF">SAMN05421780_101598</name>
</gene>
<feature type="transmembrane region" description="Helical" evidence="1">
    <location>
        <begin position="29"/>
        <end position="51"/>
    </location>
</feature>
<evidence type="ECO:0000256" key="1">
    <source>
        <dbReference type="SAM" id="Phobius"/>
    </source>
</evidence>
<keyword evidence="1" id="KW-0812">Transmembrane</keyword>
<dbReference type="Proteomes" id="UP000199514">
    <property type="component" value="Unassembled WGS sequence"/>
</dbReference>
<dbReference type="Pfam" id="PF10825">
    <property type="entry name" value="DUF2752"/>
    <property type="match status" value="1"/>
</dbReference>
<dbReference type="OrthoDB" id="9815897at2"/>
<name>A0A1I1E2T6_9BACT</name>
<organism evidence="2 3">
    <name type="scientific">Flexibacter flexilis DSM 6793</name>
    <dbReference type="NCBI Taxonomy" id="927664"/>
    <lineage>
        <taxon>Bacteria</taxon>
        <taxon>Pseudomonadati</taxon>
        <taxon>Bacteroidota</taxon>
        <taxon>Cytophagia</taxon>
        <taxon>Cytophagales</taxon>
        <taxon>Flexibacteraceae</taxon>
        <taxon>Flexibacter</taxon>
    </lineage>
</organism>
<evidence type="ECO:0000313" key="2">
    <source>
        <dbReference type="EMBL" id="SFB81491.1"/>
    </source>
</evidence>
<proteinExistence type="predicted"/>
<dbReference type="AlphaFoldDB" id="A0A1I1E2T6"/>